<accession>A0A0G1VKN9</accession>
<dbReference type="InterPro" id="IPR012816">
    <property type="entry name" value="NADAR"/>
</dbReference>
<dbReference type="SUPFAM" id="SSF143990">
    <property type="entry name" value="YbiA-like"/>
    <property type="match status" value="1"/>
</dbReference>
<gene>
    <name evidence="4" type="ORF">UY39_C0025G0005</name>
</gene>
<comment type="catalytic activity">
    <reaction evidence="1">
        <text>5-amino-6-(5-phospho-D-ribosylamino)uracil + H2O = 5,6-diaminouracil + D-ribose 5-phosphate</text>
        <dbReference type="Rhea" id="RHEA:55020"/>
        <dbReference type="ChEBI" id="CHEBI:15377"/>
        <dbReference type="ChEBI" id="CHEBI:46252"/>
        <dbReference type="ChEBI" id="CHEBI:58453"/>
        <dbReference type="ChEBI" id="CHEBI:78346"/>
    </reaction>
</comment>
<comment type="catalytic activity">
    <reaction evidence="2">
        <text>2,5-diamino-6-hydroxy-4-(5-phosphoribosylamino)-pyrimidine + H2O = 2,5,6-triamino-4-hydroxypyrimidine + D-ribose 5-phosphate</text>
        <dbReference type="Rhea" id="RHEA:23436"/>
        <dbReference type="ChEBI" id="CHEBI:15377"/>
        <dbReference type="ChEBI" id="CHEBI:58614"/>
        <dbReference type="ChEBI" id="CHEBI:78346"/>
        <dbReference type="ChEBI" id="CHEBI:137796"/>
    </reaction>
</comment>
<dbReference type="Pfam" id="PF08719">
    <property type="entry name" value="NADAR"/>
    <property type="match status" value="1"/>
</dbReference>
<sequence length="153" mass="18218">MEPRPALFYEGPHYMYSNFSSFMVDWRGRRWQTAEHAYQAEKFSEDRARHVEKRIEKARSAHEAKKIAKEFEAYKRPDWDSVKLGVMEQILRAKLAQHEYIRKKLLETGERLIVEDSPTDNFWGRGPDWKGANHLGKLWMKLRAELRSGAFVY</sequence>
<evidence type="ECO:0000256" key="2">
    <source>
        <dbReference type="ARBA" id="ARBA00000751"/>
    </source>
</evidence>
<protein>
    <recommendedName>
        <fullName evidence="3">NADAR domain-containing protein</fullName>
    </recommendedName>
</protein>
<dbReference type="AlphaFoldDB" id="A0A0G1VKN9"/>
<organism evidence="4 5">
    <name type="scientific">Candidatus Kaiserbacteria bacterium GW2011_GWC2_49_12</name>
    <dbReference type="NCBI Taxonomy" id="1618675"/>
    <lineage>
        <taxon>Bacteria</taxon>
        <taxon>Candidatus Kaiseribacteriota</taxon>
    </lineage>
</organism>
<dbReference type="Proteomes" id="UP000034589">
    <property type="component" value="Unassembled WGS sequence"/>
</dbReference>
<dbReference type="EMBL" id="LCPV01000025">
    <property type="protein sequence ID" value="KKW06795.1"/>
    <property type="molecule type" value="Genomic_DNA"/>
</dbReference>
<evidence type="ECO:0000256" key="1">
    <source>
        <dbReference type="ARBA" id="ARBA00000022"/>
    </source>
</evidence>
<feature type="domain" description="NADAR" evidence="3">
    <location>
        <begin position="8"/>
        <end position="147"/>
    </location>
</feature>
<proteinExistence type="predicted"/>
<reference evidence="4 5" key="1">
    <citation type="journal article" date="2015" name="Nature">
        <title>rRNA introns, odd ribosomes, and small enigmatic genomes across a large radiation of phyla.</title>
        <authorList>
            <person name="Brown C.T."/>
            <person name="Hug L.A."/>
            <person name="Thomas B.C."/>
            <person name="Sharon I."/>
            <person name="Castelle C.J."/>
            <person name="Singh A."/>
            <person name="Wilkins M.J."/>
            <person name="Williams K.H."/>
            <person name="Banfield J.F."/>
        </authorList>
    </citation>
    <scope>NUCLEOTIDE SEQUENCE [LARGE SCALE GENOMIC DNA]</scope>
</reference>
<dbReference type="Gene3D" id="1.10.357.40">
    <property type="entry name" value="YbiA-like"/>
    <property type="match status" value="1"/>
</dbReference>
<evidence type="ECO:0000313" key="4">
    <source>
        <dbReference type="EMBL" id="KKW06795.1"/>
    </source>
</evidence>
<comment type="caution">
    <text evidence="4">The sequence shown here is derived from an EMBL/GenBank/DDBJ whole genome shotgun (WGS) entry which is preliminary data.</text>
</comment>
<dbReference type="CDD" id="cd15457">
    <property type="entry name" value="NADAR"/>
    <property type="match status" value="1"/>
</dbReference>
<evidence type="ECO:0000259" key="3">
    <source>
        <dbReference type="Pfam" id="PF08719"/>
    </source>
</evidence>
<dbReference type="InterPro" id="IPR037238">
    <property type="entry name" value="YbiA-like_sf"/>
</dbReference>
<name>A0A0G1VKN9_9BACT</name>
<dbReference type="NCBIfam" id="TIGR02464">
    <property type="entry name" value="ribofla_fusion"/>
    <property type="match status" value="1"/>
</dbReference>
<evidence type="ECO:0000313" key="5">
    <source>
        <dbReference type="Proteomes" id="UP000034589"/>
    </source>
</evidence>